<sequence>MLAELVLPSELCANEYLLFTKKFDSTKTIKNKLLILTLTLIKQKPRALVAI</sequence>
<name>A0A654KHG5_TAYEM</name>
<reference evidence="1 2" key="1">
    <citation type="journal article" date="2011" name="J. Bacteriol.">
        <title>Genome sequence of Taylorella equigenitalis MCE9, the causative agent of contagious equine metritis.</title>
        <authorList>
            <person name="Hebert L."/>
            <person name="Moumen B."/>
            <person name="Duquesne F."/>
            <person name="Breuil M.F."/>
            <person name="Laugier C."/>
            <person name="Batto J.M."/>
            <person name="Renault P."/>
            <person name="Petry S."/>
        </authorList>
    </citation>
    <scope>NUCLEOTIDE SEQUENCE [LARGE SCALE GENOMIC DNA]</scope>
    <source>
        <strain evidence="1 2">MCE9</strain>
    </source>
</reference>
<proteinExistence type="predicted"/>
<evidence type="ECO:0000313" key="1">
    <source>
        <dbReference type="EMBL" id="ADU91883.1"/>
    </source>
</evidence>
<gene>
    <name evidence="1" type="ordered locus">TEQUI_0953</name>
</gene>
<dbReference type="AlphaFoldDB" id="A0A654KHG5"/>
<protein>
    <submittedName>
        <fullName evidence="1">Uncharacterized protein</fullName>
    </submittedName>
</protein>
<dbReference type="Proteomes" id="UP000007472">
    <property type="component" value="Chromosome"/>
</dbReference>
<accession>A0A654KHG5</accession>
<organism evidence="1 2">
    <name type="scientific">Taylorella equigenitalis (strain MCE9)</name>
    <dbReference type="NCBI Taxonomy" id="937774"/>
    <lineage>
        <taxon>Bacteria</taxon>
        <taxon>Pseudomonadati</taxon>
        <taxon>Pseudomonadota</taxon>
        <taxon>Betaproteobacteria</taxon>
        <taxon>Burkholderiales</taxon>
        <taxon>Alcaligenaceae</taxon>
        <taxon>Taylorella</taxon>
    </lineage>
</organism>
<evidence type="ECO:0000313" key="2">
    <source>
        <dbReference type="Proteomes" id="UP000007472"/>
    </source>
</evidence>
<dbReference type="EMBL" id="CP002456">
    <property type="protein sequence ID" value="ADU91883.1"/>
    <property type="molecule type" value="Genomic_DNA"/>
</dbReference>
<dbReference type="KEGG" id="teq:TEQUI_0953"/>